<dbReference type="RefSeq" id="XP_004974512.3">
    <property type="nucleotide sequence ID" value="XM_004974455.3"/>
</dbReference>
<organism evidence="3 4">
    <name type="scientific">Setaria italica</name>
    <name type="common">Foxtail millet</name>
    <name type="synonym">Panicum italicum</name>
    <dbReference type="NCBI Taxonomy" id="4555"/>
    <lineage>
        <taxon>Eukaryota</taxon>
        <taxon>Viridiplantae</taxon>
        <taxon>Streptophyta</taxon>
        <taxon>Embryophyta</taxon>
        <taxon>Tracheophyta</taxon>
        <taxon>Spermatophyta</taxon>
        <taxon>Magnoliopsida</taxon>
        <taxon>Liliopsida</taxon>
        <taxon>Poales</taxon>
        <taxon>Poaceae</taxon>
        <taxon>PACMAD clade</taxon>
        <taxon>Panicoideae</taxon>
        <taxon>Panicodae</taxon>
        <taxon>Paniceae</taxon>
        <taxon>Cenchrinae</taxon>
        <taxon>Setaria</taxon>
    </lineage>
</organism>
<dbReference type="AlphaFoldDB" id="K3YHC5"/>
<dbReference type="InterPro" id="IPR053223">
    <property type="entry name" value="Prob_Methyltransferase"/>
</dbReference>
<feature type="domain" description="Methyltransferase type 11" evidence="2">
    <location>
        <begin position="340"/>
        <end position="434"/>
    </location>
</feature>
<dbReference type="HOGENOM" id="CLU_025910_0_0_1"/>
<evidence type="ECO:0000313" key="3">
    <source>
        <dbReference type="EnsemblPlants" id="KQL01087"/>
    </source>
</evidence>
<dbReference type="eggNOG" id="ENOG502QRJP">
    <property type="taxonomic scope" value="Eukaryota"/>
</dbReference>
<evidence type="ECO:0000259" key="2">
    <source>
        <dbReference type="Pfam" id="PF08241"/>
    </source>
</evidence>
<dbReference type="Proteomes" id="UP000004995">
    <property type="component" value="Unassembled WGS sequence"/>
</dbReference>
<sequence length="489" mass="53892">MASNLSPYPAKKGFIHCCCCIMGSMDYDIGKKPRPDQHHQQQQQRRSRAVVVLLFLTNAASILVFSGAGAALHAHVGRRYPAAVHAWGSSKLLRELNLTGLALAASHAEVVDLSNRLTAANKQLEAILGGGSAAKRDMEAAREEQRQAAAANGGLWRRERDLPAGGELRWAVGPHRRPGAGGEVMFPAVGQACHRHRGDLERYMNYTAGGECPSDEAFAQRLMLKGCEPLPRRRCRPRTPAGYVEPAPLPASLWAIPPDTSVVWDAYTCKNYSCLVNRGKAKGGSYDCKDCFDLRGREKDRWMRRAGNNDDDDDREENSLDYTIDGVLATFPKGTARIGLDIGGGTGTFAARMRERGVTVVTTSMNFDGPFCGFIASRGLVAMHLSVAARLPFPDGALDLVHSMHVLSGWIPDAVLELALFDVFRVLRPGGVFWLDHFFGLGAQLDATYVPMFERIGFEKLRWNAGRKLDRGVEMDEWYISALLRKPRR</sequence>
<dbReference type="PANTHER" id="PTHR44067">
    <property type="entry name" value="S-ADENOSYL-L-METHIONINE-DEPENDENT METHYLTRANSFERASE SUPERFAMILY PROTEIN-RELATED"/>
    <property type="match status" value="1"/>
</dbReference>
<feature type="transmembrane region" description="Helical" evidence="1">
    <location>
        <begin position="50"/>
        <end position="72"/>
    </location>
</feature>
<keyword evidence="1" id="KW-1133">Transmembrane helix</keyword>
<dbReference type="CDD" id="cd02440">
    <property type="entry name" value="AdoMet_MTases"/>
    <property type="match status" value="1"/>
</dbReference>
<dbReference type="KEGG" id="sita:101763033"/>
<dbReference type="InParanoid" id="K3YHC5"/>
<dbReference type="OMA" id="FNKLRWN"/>
<dbReference type="EMBL" id="AGNK02003604">
    <property type="status" value="NOT_ANNOTATED_CDS"/>
    <property type="molecule type" value="Genomic_DNA"/>
</dbReference>
<protein>
    <recommendedName>
        <fullName evidence="2">Methyltransferase type 11 domain-containing protein</fullName>
    </recommendedName>
</protein>
<dbReference type="InterPro" id="IPR013216">
    <property type="entry name" value="Methyltransf_11"/>
</dbReference>
<keyword evidence="1" id="KW-0812">Transmembrane</keyword>
<dbReference type="GO" id="GO:0008757">
    <property type="term" value="F:S-adenosylmethionine-dependent methyltransferase activity"/>
    <property type="evidence" value="ECO:0007669"/>
    <property type="project" value="InterPro"/>
</dbReference>
<accession>K3YHC5</accession>
<reference evidence="3" key="2">
    <citation type="submission" date="2018-08" db="UniProtKB">
        <authorList>
            <consortium name="EnsemblPlants"/>
        </authorList>
    </citation>
    <scope>IDENTIFICATION</scope>
    <source>
        <strain evidence="3">Yugu1</strain>
    </source>
</reference>
<proteinExistence type="predicted"/>
<dbReference type="EnsemblPlants" id="KQL01087">
    <property type="protein sequence ID" value="KQL01087"/>
    <property type="gene ID" value="SETIT_013643mg"/>
</dbReference>
<gene>
    <name evidence="3" type="primary">LOC101763033</name>
</gene>
<name>K3YHC5_SETIT</name>
<keyword evidence="1" id="KW-0472">Membrane</keyword>
<dbReference type="STRING" id="4555.K3YHC5"/>
<dbReference type="Gene3D" id="3.40.50.150">
    <property type="entry name" value="Vaccinia Virus protein VP39"/>
    <property type="match status" value="1"/>
</dbReference>
<dbReference type="Pfam" id="PF08241">
    <property type="entry name" value="Methyltransf_11"/>
    <property type="match status" value="1"/>
</dbReference>
<evidence type="ECO:0000313" key="4">
    <source>
        <dbReference type="Proteomes" id="UP000004995"/>
    </source>
</evidence>
<dbReference type="InterPro" id="IPR029063">
    <property type="entry name" value="SAM-dependent_MTases_sf"/>
</dbReference>
<dbReference type="Gramene" id="KQL01087">
    <property type="protein sequence ID" value="KQL01087"/>
    <property type="gene ID" value="SETIT_013643mg"/>
</dbReference>
<dbReference type="SUPFAM" id="SSF53335">
    <property type="entry name" value="S-adenosyl-L-methionine-dependent methyltransferases"/>
    <property type="match status" value="1"/>
</dbReference>
<keyword evidence="4" id="KW-1185">Reference proteome</keyword>
<dbReference type="PANTHER" id="PTHR44067:SF10">
    <property type="entry name" value="S-ADENOSYL-L-METHIONINE-DEPENDENT METHYLTRANSFERASE SUPERFAMILY PROTEIN"/>
    <property type="match status" value="1"/>
</dbReference>
<reference evidence="4" key="1">
    <citation type="journal article" date="2012" name="Nat. Biotechnol.">
        <title>Reference genome sequence of the model plant Setaria.</title>
        <authorList>
            <person name="Bennetzen J.L."/>
            <person name="Schmutz J."/>
            <person name="Wang H."/>
            <person name="Percifield R."/>
            <person name="Hawkins J."/>
            <person name="Pontaroli A.C."/>
            <person name="Estep M."/>
            <person name="Feng L."/>
            <person name="Vaughn J.N."/>
            <person name="Grimwood J."/>
            <person name="Jenkins J."/>
            <person name="Barry K."/>
            <person name="Lindquist E."/>
            <person name="Hellsten U."/>
            <person name="Deshpande S."/>
            <person name="Wang X."/>
            <person name="Wu X."/>
            <person name="Mitros T."/>
            <person name="Triplett J."/>
            <person name="Yang X."/>
            <person name="Ye C.Y."/>
            <person name="Mauro-Herrera M."/>
            <person name="Wang L."/>
            <person name="Li P."/>
            <person name="Sharma M."/>
            <person name="Sharma R."/>
            <person name="Ronald P.C."/>
            <person name="Panaud O."/>
            <person name="Kellogg E.A."/>
            <person name="Brutnell T.P."/>
            <person name="Doust A.N."/>
            <person name="Tuskan G.A."/>
            <person name="Rokhsar D."/>
            <person name="Devos K.M."/>
        </authorList>
    </citation>
    <scope>NUCLEOTIDE SEQUENCE [LARGE SCALE GENOMIC DNA]</scope>
    <source>
        <strain evidence="4">cv. Yugu1</strain>
    </source>
</reference>
<evidence type="ECO:0000256" key="1">
    <source>
        <dbReference type="SAM" id="Phobius"/>
    </source>
</evidence>
<dbReference type="GeneID" id="101763033"/>